<dbReference type="OrthoDB" id="709269at2"/>
<organism evidence="1 2">
    <name type="scientific">Chitinophaga skermanii</name>
    <dbReference type="NCBI Taxonomy" id="331697"/>
    <lineage>
        <taxon>Bacteria</taxon>
        <taxon>Pseudomonadati</taxon>
        <taxon>Bacteroidota</taxon>
        <taxon>Chitinophagia</taxon>
        <taxon>Chitinophagales</taxon>
        <taxon>Chitinophagaceae</taxon>
        <taxon>Chitinophaga</taxon>
    </lineage>
</organism>
<gene>
    <name evidence="1" type="ORF">LX64_04617</name>
</gene>
<name>A0A327Q6V0_9BACT</name>
<dbReference type="RefSeq" id="WP_111599999.1">
    <property type="nucleotide sequence ID" value="NZ_QLLL01000010.1"/>
</dbReference>
<reference evidence="1 2" key="1">
    <citation type="submission" date="2018-06" db="EMBL/GenBank/DDBJ databases">
        <title>Genomic Encyclopedia of Archaeal and Bacterial Type Strains, Phase II (KMG-II): from individual species to whole genera.</title>
        <authorList>
            <person name="Goeker M."/>
        </authorList>
    </citation>
    <scope>NUCLEOTIDE SEQUENCE [LARGE SCALE GENOMIC DNA]</scope>
    <source>
        <strain evidence="1 2">DSM 23857</strain>
    </source>
</reference>
<dbReference type="AlphaFoldDB" id="A0A327Q6V0"/>
<accession>A0A327Q6V0</accession>
<evidence type="ECO:0000313" key="2">
    <source>
        <dbReference type="Proteomes" id="UP000249547"/>
    </source>
</evidence>
<protein>
    <submittedName>
        <fullName evidence="1">Uncharacterized protein</fullName>
    </submittedName>
</protein>
<keyword evidence="2" id="KW-1185">Reference proteome</keyword>
<dbReference type="Proteomes" id="UP000249547">
    <property type="component" value="Unassembled WGS sequence"/>
</dbReference>
<proteinExistence type="predicted"/>
<dbReference type="EMBL" id="QLLL01000010">
    <property type="protein sequence ID" value="RAI99481.1"/>
    <property type="molecule type" value="Genomic_DNA"/>
</dbReference>
<comment type="caution">
    <text evidence="1">The sequence shown here is derived from an EMBL/GenBank/DDBJ whole genome shotgun (WGS) entry which is preliminary data.</text>
</comment>
<evidence type="ECO:0000313" key="1">
    <source>
        <dbReference type="EMBL" id="RAI99481.1"/>
    </source>
</evidence>
<sequence length="117" mass="13583">MICRLEIAQITFNNQIETRDGVFLLGNLEEDLLVMNKQTEEVCVYEFDNEDHLLWQCAESGQSFLHAILIAWKFILARVDSESLWEDESIRALTIDECVKAAGDTDIYRDFYEMIIG</sequence>